<name>H5SRJ9_ACEAU</name>
<gene>
    <name evidence="1" type="ORF">HGMM_OP2C264</name>
</gene>
<reference evidence="1" key="2">
    <citation type="journal article" date="2012" name="PLoS ONE">
        <title>A Deeply Branching Thermophilic Bacterium with an Ancient Acetyl-CoA Pathway Dominates a Subsurface Ecosystem.</title>
        <authorList>
            <person name="Takami H."/>
            <person name="Noguchi H."/>
            <person name="Takaki Y."/>
            <person name="Uchiyama I."/>
            <person name="Toyoda A."/>
            <person name="Nishi S."/>
            <person name="Chee G.-J."/>
            <person name="Arai W."/>
            <person name="Nunoura T."/>
            <person name="Itoh T."/>
            <person name="Hattori M."/>
            <person name="Takai K."/>
        </authorList>
    </citation>
    <scope>NUCLEOTIDE SEQUENCE</scope>
</reference>
<protein>
    <submittedName>
        <fullName evidence="1">Uncharacterized protein</fullName>
    </submittedName>
</protein>
<reference evidence="1" key="1">
    <citation type="journal article" date="2005" name="Environ. Microbiol.">
        <title>Genetic and functional properties of uncultivated thermophilic crenarchaeotes from a subsurface gold mine as revealed by analysis of genome fragments.</title>
        <authorList>
            <person name="Nunoura T."/>
            <person name="Hirayama H."/>
            <person name="Takami H."/>
            <person name="Oida H."/>
            <person name="Nishi S."/>
            <person name="Shimamura S."/>
            <person name="Suzuki Y."/>
            <person name="Inagaki F."/>
            <person name="Takai K."/>
            <person name="Nealson K.H."/>
            <person name="Horikoshi K."/>
        </authorList>
    </citation>
    <scope>NUCLEOTIDE SEQUENCE</scope>
</reference>
<sequence>MTLDTAAYIMLLVQANITDPALWPPGMQEGASALARIRQIEAECISQHGEFDWERLPKAIQDEYDDLCVLLDKLQDTGERIPFELYITKRKTPQP</sequence>
<proteinExistence type="predicted"/>
<dbReference type="AlphaFoldDB" id="H5SRJ9"/>
<dbReference type="EMBL" id="AP011801">
    <property type="protein sequence ID" value="BAL58716.1"/>
    <property type="molecule type" value="Genomic_DNA"/>
</dbReference>
<organism evidence="1">
    <name type="scientific">Acetithermum autotrophicum</name>
    <dbReference type="NCBI Taxonomy" id="1446466"/>
    <lineage>
        <taxon>Bacteria</taxon>
        <taxon>Candidatus Bipolaricaulota</taxon>
        <taxon>Candidatus Acetithermum</taxon>
    </lineage>
</organism>
<accession>H5SRJ9</accession>
<evidence type="ECO:0000313" key="1">
    <source>
        <dbReference type="EMBL" id="BAL58716.1"/>
    </source>
</evidence>